<keyword evidence="3" id="KW-0862">Zinc</keyword>
<dbReference type="Pfam" id="PF10551">
    <property type="entry name" value="MULE"/>
    <property type="match status" value="1"/>
</dbReference>
<evidence type="ECO:0000256" key="3">
    <source>
        <dbReference type="ARBA" id="ARBA00022833"/>
    </source>
</evidence>
<reference evidence="6 7" key="1">
    <citation type="submission" date="2024-01" db="EMBL/GenBank/DDBJ databases">
        <title>A telomere-to-telomere, gap-free genome of sweet tea (Lithocarpus litseifolius).</title>
        <authorList>
            <person name="Zhou J."/>
        </authorList>
    </citation>
    <scope>NUCLEOTIDE SEQUENCE [LARGE SCALE GENOMIC DNA]</scope>
    <source>
        <strain evidence="6">Zhou-2022a</strain>
        <tissue evidence="6">Leaf</tissue>
    </source>
</reference>
<dbReference type="InterPro" id="IPR004332">
    <property type="entry name" value="Transposase_MuDR"/>
</dbReference>
<dbReference type="InterPro" id="IPR007527">
    <property type="entry name" value="Znf_SWIM"/>
</dbReference>
<dbReference type="InterPro" id="IPR023393">
    <property type="entry name" value="START-like_dom_sf"/>
</dbReference>
<dbReference type="SMART" id="SM00575">
    <property type="entry name" value="ZnF_PMZ"/>
    <property type="match status" value="1"/>
</dbReference>
<keyword evidence="1" id="KW-0479">Metal-binding</keyword>
<dbReference type="InterPro" id="IPR018289">
    <property type="entry name" value="MULE_transposase_dom"/>
</dbReference>
<gene>
    <name evidence="6" type="ORF">SO802_015460</name>
</gene>
<dbReference type="EMBL" id="JAZDWU010000005">
    <property type="protein sequence ID" value="KAL0001679.1"/>
    <property type="molecule type" value="Genomic_DNA"/>
</dbReference>
<dbReference type="SUPFAM" id="SSF55961">
    <property type="entry name" value="Bet v1-like"/>
    <property type="match status" value="1"/>
</dbReference>
<evidence type="ECO:0000313" key="7">
    <source>
        <dbReference type="Proteomes" id="UP001459277"/>
    </source>
</evidence>
<dbReference type="AlphaFoldDB" id="A0AAW2CUD8"/>
<dbReference type="PANTHER" id="PTHR31973:SF195">
    <property type="entry name" value="MUDR FAMILY TRANSPOSASE"/>
    <property type="match status" value="1"/>
</dbReference>
<evidence type="ECO:0000313" key="6">
    <source>
        <dbReference type="EMBL" id="KAL0001679.1"/>
    </source>
</evidence>
<feature type="domain" description="SWIM-type" evidence="5">
    <location>
        <begin position="681"/>
        <end position="713"/>
    </location>
</feature>
<protein>
    <recommendedName>
        <fullName evidence="5">SWIM-type domain-containing protein</fullName>
    </recommendedName>
</protein>
<evidence type="ECO:0000256" key="4">
    <source>
        <dbReference type="PROSITE-ProRule" id="PRU00325"/>
    </source>
</evidence>
<dbReference type="PROSITE" id="PS50966">
    <property type="entry name" value="ZF_SWIM"/>
    <property type="match status" value="1"/>
</dbReference>
<evidence type="ECO:0000256" key="2">
    <source>
        <dbReference type="ARBA" id="ARBA00022771"/>
    </source>
</evidence>
<dbReference type="Proteomes" id="UP001459277">
    <property type="component" value="Unassembled WGS sequence"/>
</dbReference>
<keyword evidence="7" id="KW-1185">Reference proteome</keyword>
<organism evidence="6 7">
    <name type="scientific">Lithocarpus litseifolius</name>
    <dbReference type="NCBI Taxonomy" id="425828"/>
    <lineage>
        <taxon>Eukaryota</taxon>
        <taxon>Viridiplantae</taxon>
        <taxon>Streptophyta</taxon>
        <taxon>Embryophyta</taxon>
        <taxon>Tracheophyta</taxon>
        <taxon>Spermatophyta</taxon>
        <taxon>Magnoliopsida</taxon>
        <taxon>eudicotyledons</taxon>
        <taxon>Gunneridae</taxon>
        <taxon>Pentapetalae</taxon>
        <taxon>rosids</taxon>
        <taxon>fabids</taxon>
        <taxon>Fagales</taxon>
        <taxon>Fagaceae</taxon>
        <taxon>Lithocarpus</taxon>
    </lineage>
</organism>
<dbReference type="GO" id="GO:0008270">
    <property type="term" value="F:zinc ion binding"/>
    <property type="evidence" value="ECO:0007669"/>
    <property type="project" value="UniProtKB-KW"/>
</dbReference>
<comment type="caution">
    <text evidence="6">The sequence shown here is derived from an EMBL/GenBank/DDBJ whole genome shotgun (WGS) entry which is preliminary data.</text>
</comment>
<evidence type="ECO:0000259" key="5">
    <source>
        <dbReference type="PROSITE" id="PS50966"/>
    </source>
</evidence>
<sequence length="913" mass="105267">MMIRRKLKTLNELKIKIMEELQVNPALHDIHITFRCPHEVLNQCINYRYMLIKEDKHVKIMFNMTEKWAQVTNIELYVTLERRAEVSIEEIIQTTTSLQVAVLDNHNNITLGGYTPPFQETPTTIESEPSNRYEDQFCTHRDDADAAITVQHVTNTPPIYEPPASSFYANTWENMVDPEVVQQAFASSWNADMNFAKGLIFANKEAVKRALIIYAAKGNKNFITDRSTKSRLSVKCMDESCQWYVGAVLKPELGLWMVTSYKGPHSCMSLGMARDGRMMDCNFLAAEFVPLFQKKHTATIFHLGDFITAKYEHKLSYYKIWDAKQKAIAKIFGDWEESYQRLRKLLLAYSDQEIGTRFWYHTIRSEVFGDTILRYVFWAFAPCIEGFKHCKPVISIDGTHLYGKYRGVLLIAMATDANNKVLPLAFAVVDKESGPSWSWFLTCLRNSFDYVIVDKDICVISDRYKGIQNGIANWRRDDDGRVRVIHRYCLRHVASNFNTHFQDATLKSLALQAGYATQEAKFELYMQPIKEAEIEALRKKLRTGQQESEPDSSIMPYTYLMKEDLDMWTQLHDGGYRYGAMTSNVSECFNGVLKGARGLPIAAMVEFTWSKLVAYFHDRHKEITHDLSEGKVWSTYVLNIYDKNLRKSITHSVRAFNNFLGTYQVGTAYNNYSPGGGHHSHEINIKARTCGCGKWQNLKIPCSHAIIVLQLLEQDATRYIDLCYSLENAIRTYSHQFMVPKSESLWRDVDGPKWVPNPALLRGKGRPVKSRIRNEMDGVRREPRSRRPNSDLREIQQQQSCGLCHQHGHNRRRCTPRFTDYKGKFTKLDNEKRLKEAEVIEGGYLELGFTFHRTRVEVIEMDSDTCILRTTIEYDVKEEVAANSSYTTIDAVAKLAELAKNHLIKNKASKDTR</sequence>
<keyword evidence="2 4" id="KW-0863">Zinc-finger</keyword>
<dbReference type="PANTHER" id="PTHR31973">
    <property type="entry name" value="POLYPROTEIN, PUTATIVE-RELATED"/>
    <property type="match status" value="1"/>
</dbReference>
<name>A0AAW2CUD8_9ROSI</name>
<dbReference type="InterPro" id="IPR006564">
    <property type="entry name" value="Znf_PMZ"/>
</dbReference>
<accession>A0AAW2CUD8</accession>
<dbReference type="Pfam" id="PF03108">
    <property type="entry name" value="DBD_Tnp_Mut"/>
    <property type="match status" value="1"/>
</dbReference>
<evidence type="ECO:0000256" key="1">
    <source>
        <dbReference type="ARBA" id="ARBA00022723"/>
    </source>
</evidence>
<proteinExistence type="predicted"/>
<dbReference type="Pfam" id="PF04434">
    <property type="entry name" value="SWIM"/>
    <property type="match status" value="1"/>
</dbReference>
<dbReference type="Gene3D" id="3.30.530.20">
    <property type="match status" value="1"/>
</dbReference>